<evidence type="ECO:0000313" key="3">
    <source>
        <dbReference type="EMBL" id="CAG8451869.1"/>
    </source>
</evidence>
<feature type="compositionally biased region" description="Low complexity" evidence="1">
    <location>
        <begin position="1"/>
        <end position="13"/>
    </location>
</feature>
<name>A0A9N8YRT5_9GLOM</name>
<feature type="compositionally biased region" description="Low complexity" evidence="1">
    <location>
        <begin position="179"/>
        <end position="188"/>
    </location>
</feature>
<evidence type="ECO:0000256" key="2">
    <source>
        <dbReference type="SAM" id="Phobius"/>
    </source>
</evidence>
<gene>
    <name evidence="3" type="ORF">DEBURN_LOCUS2185</name>
</gene>
<keyword evidence="2" id="KW-0472">Membrane</keyword>
<feature type="transmembrane region" description="Helical" evidence="2">
    <location>
        <begin position="61"/>
        <end position="80"/>
    </location>
</feature>
<comment type="caution">
    <text evidence="3">The sequence shown here is derived from an EMBL/GenBank/DDBJ whole genome shotgun (WGS) entry which is preliminary data.</text>
</comment>
<dbReference type="AlphaFoldDB" id="A0A9N8YRT5"/>
<proteinExistence type="predicted"/>
<keyword evidence="4" id="KW-1185">Reference proteome</keyword>
<dbReference type="EMBL" id="CAJVPK010000114">
    <property type="protein sequence ID" value="CAG8451869.1"/>
    <property type="molecule type" value="Genomic_DNA"/>
</dbReference>
<organism evidence="3 4">
    <name type="scientific">Diversispora eburnea</name>
    <dbReference type="NCBI Taxonomy" id="1213867"/>
    <lineage>
        <taxon>Eukaryota</taxon>
        <taxon>Fungi</taxon>
        <taxon>Fungi incertae sedis</taxon>
        <taxon>Mucoromycota</taxon>
        <taxon>Glomeromycotina</taxon>
        <taxon>Glomeromycetes</taxon>
        <taxon>Diversisporales</taxon>
        <taxon>Diversisporaceae</taxon>
        <taxon>Diversispora</taxon>
    </lineage>
</organism>
<keyword evidence="2" id="KW-1133">Transmembrane helix</keyword>
<accession>A0A9N8YRT5</accession>
<dbReference type="OrthoDB" id="2447423at2759"/>
<feature type="compositionally biased region" description="Basic and acidic residues" evidence="1">
    <location>
        <begin position="200"/>
        <end position="217"/>
    </location>
</feature>
<feature type="transmembrane region" description="Helical" evidence="2">
    <location>
        <begin position="92"/>
        <end position="110"/>
    </location>
</feature>
<feature type="region of interest" description="Disordered" evidence="1">
    <location>
        <begin position="1"/>
        <end position="22"/>
    </location>
</feature>
<sequence>MNPTSNSTTTTSTMGVTEKPAGGDPTNYCTIMHSSSGPIFGATEKPANAGLKLKKFKPPTYEFIIIIIFEMPSFKMVFVFLSKFTNFQIQKLIFLIIYISFHLTITTNAADETPTSTATASSLSTATNSSTTSTSESHHHQQLIQILITVGVIVLFFCLLTIYCCMRANRRRRIFESLSPSPRSSRTLIPQPPPRGSYDLTRKLETSSTDTRTRYFDGEMTQVERPSFDSAQLQAAGDEQHNPSNIDPENPPISESEVRKE</sequence>
<dbReference type="Proteomes" id="UP000789706">
    <property type="component" value="Unassembled WGS sequence"/>
</dbReference>
<feature type="transmembrane region" description="Helical" evidence="2">
    <location>
        <begin position="143"/>
        <end position="165"/>
    </location>
</feature>
<protein>
    <submittedName>
        <fullName evidence="3">11801_t:CDS:1</fullName>
    </submittedName>
</protein>
<reference evidence="3" key="1">
    <citation type="submission" date="2021-06" db="EMBL/GenBank/DDBJ databases">
        <authorList>
            <person name="Kallberg Y."/>
            <person name="Tangrot J."/>
            <person name="Rosling A."/>
        </authorList>
    </citation>
    <scope>NUCLEOTIDE SEQUENCE</scope>
    <source>
        <strain evidence="3">AZ414A</strain>
    </source>
</reference>
<evidence type="ECO:0000256" key="1">
    <source>
        <dbReference type="SAM" id="MobiDB-lite"/>
    </source>
</evidence>
<feature type="region of interest" description="Disordered" evidence="1">
    <location>
        <begin position="179"/>
        <end position="261"/>
    </location>
</feature>
<keyword evidence="2" id="KW-0812">Transmembrane</keyword>
<evidence type="ECO:0000313" key="4">
    <source>
        <dbReference type="Proteomes" id="UP000789706"/>
    </source>
</evidence>
<feature type="region of interest" description="Disordered" evidence="1">
    <location>
        <begin position="113"/>
        <end position="135"/>
    </location>
</feature>